<feature type="domain" description="NAD-dependent epimerase/dehydratase" evidence="1">
    <location>
        <begin position="7"/>
        <end position="203"/>
    </location>
</feature>
<comment type="caution">
    <text evidence="2">The sequence shown here is derived from an EMBL/GenBank/DDBJ whole genome shotgun (WGS) entry which is preliminary data.</text>
</comment>
<gene>
    <name evidence="2" type="ORF">HMF3257_11275</name>
</gene>
<protein>
    <submittedName>
        <fullName evidence="2">NAD(P)-dependent oxidoreductase</fullName>
    </submittedName>
</protein>
<dbReference type="Proteomes" id="UP000249016">
    <property type="component" value="Unassembled WGS sequence"/>
</dbReference>
<dbReference type="SUPFAM" id="SSF51735">
    <property type="entry name" value="NAD(P)-binding Rossmann-fold domains"/>
    <property type="match status" value="1"/>
</dbReference>
<dbReference type="Pfam" id="PF01370">
    <property type="entry name" value="Epimerase"/>
    <property type="match status" value="1"/>
</dbReference>
<dbReference type="PANTHER" id="PTHR43103:SF6">
    <property type="entry name" value="PUTATIVE-RELATED"/>
    <property type="match status" value="1"/>
</dbReference>
<evidence type="ECO:0000259" key="1">
    <source>
        <dbReference type="Pfam" id="PF01370"/>
    </source>
</evidence>
<evidence type="ECO:0000313" key="2">
    <source>
        <dbReference type="EMBL" id="RAI74697.1"/>
    </source>
</evidence>
<keyword evidence="3" id="KW-1185">Reference proteome</keyword>
<sequence>MTKKRIFFTGGSGKAGKHVIPYLLNQGHKVLNVDLTPLNHPGVDNLIADITDSGQMFNAMSSYTGLDELEPGNGVPKFDAVVHFAAVPRILIKPDNETFRVNTIGTYHVIEAAVKLGIRKIIIASSETTYGICFSDGQTNPRVLPLEEDYDVDPMDSYGLSKVVNEKTARSFQRRSGFDIYALRIGNVIEPHEYAELFPYYFKNPEVRRRNAFCYIDARDLGQIVDLCLNKDNLGYQLFNAGNDHNGATIPSKELAERFFPGVPLTREMGEYEALFSNRKIREVLGFKEQHNWQKYVKWGS</sequence>
<dbReference type="CDD" id="cd08946">
    <property type="entry name" value="SDR_e"/>
    <property type="match status" value="1"/>
</dbReference>
<name>A0A327NHP9_9BACT</name>
<dbReference type="OrthoDB" id="9801056at2"/>
<dbReference type="RefSeq" id="WP_111342223.1">
    <property type="nucleotide sequence ID" value="NZ_QLII01000001.1"/>
</dbReference>
<dbReference type="PANTHER" id="PTHR43103">
    <property type="entry name" value="NUCLEOSIDE-DIPHOSPHATE-SUGAR EPIMERASE"/>
    <property type="match status" value="1"/>
</dbReference>
<proteinExistence type="predicted"/>
<organism evidence="2 3">
    <name type="scientific">Spirosoma telluris</name>
    <dbReference type="NCBI Taxonomy" id="2183553"/>
    <lineage>
        <taxon>Bacteria</taxon>
        <taxon>Pseudomonadati</taxon>
        <taxon>Bacteroidota</taxon>
        <taxon>Cytophagia</taxon>
        <taxon>Cytophagales</taxon>
        <taxon>Cytophagaceae</taxon>
        <taxon>Spirosoma</taxon>
    </lineage>
</organism>
<reference evidence="2 3" key="1">
    <citation type="submission" date="2018-06" db="EMBL/GenBank/DDBJ databases">
        <title>Spirosoma sp. HMF3257 Genome sequencing and assembly.</title>
        <authorList>
            <person name="Kang H."/>
            <person name="Cha I."/>
            <person name="Kim H."/>
            <person name="Kang J."/>
            <person name="Joh K."/>
        </authorList>
    </citation>
    <scope>NUCLEOTIDE SEQUENCE [LARGE SCALE GENOMIC DNA]</scope>
    <source>
        <strain evidence="2 3">HMF3257</strain>
    </source>
</reference>
<accession>A0A327NHP9</accession>
<evidence type="ECO:0000313" key="3">
    <source>
        <dbReference type="Proteomes" id="UP000249016"/>
    </source>
</evidence>
<dbReference type="Gene3D" id="3.40.50.720">
    <property type="entry name" value="NAD(P)-binding Rossmann-like Domain"/>
    <property type="match status" value="1"/>
</dbReference>
<dbReference type="InterPro" id="IPR001509">
    <property type="entry name" value="Epimerase_deHydtase"/>
</dbReference>
<dbReference type="AlphaFoldDB" id="A0A327NHP9"/>
<dbReference type="InterPro" id="IPR036291">
    <property type="entry name" value="NAD(P)-bd_dom_sf"/>
</dbReference>
<dbReference type="EMBL" id="QLII01000001">
    <property type="protein sequence ID" value="RAI74697.1"/>
    <property type="molecule type" value="Genomic_DNA"/>
</dbReference>